<dbReference type="AlphaFoldDB" id="A0A918WYC0"/>
<evidence type="ECO:0000313" key="1">
    <source>
        <dbReference type="EMBL" id="GHC94950.1"/>
    </source>
</evidence>
<dbReference type="EMBL" id="BMVC01000006">
    <property type="protein sequence ID" value="GHC94950.1"/>
    <property type="molecule type" value="Genomic_DNA"/>
</dbReference>
<evidence type="ECO:0000313" key="2">
    <source>
        <dbReference type="Proteomes" id="UP000638353"/>
    </source>
</evidence>
<gene>
    <name evidence="1" type="ORF">GCM10010334_33530</name>
</gene>
<reference evidence="1" key="2">
    <citation type="submission" date="2020-09" db="EMBL/GenBank/DDBJ databases">
        <authorList>
            <person name="Sun Q."/>
            <person name="Ohkuma M."/>
        </authorList>
    </citation>
    <scope>NUCLEOTIDE SEQUENCE</scope>
    <source>
        <strain evidence="1">JCM 4637</strain>
    </source>
</reference>
<organism evidence="1 2">
    <name type="scientific">Streptomyces finlayi</name>
    <dbReference type="NCBI Taxonomy" id="67296"/>
    <lineage>
        <taxon>Bacteria</taxon>
        <taxon>Bacillati</taxon>
        <taxon>Actinomycetota</taxon>
        <taxon>Actinomycetes</taxon>
        <taxon>Kitasatosporales</taxon>
        <taxon>Streptomycetaceae</taxon>
        <taxon>Streptomyces</taxon>
    </lineage>
</organism>
<protein>
    <submittedName>
        <fullName evidence="1">Uncharacterized protein</fullName>
    </submittedName>
</protein>
<comment type="caution">
    <text evidence="1">The sequence shown here is derived from an EMBL/GenBank/DDBJ whole genome shotgun (WGS) entry which is preliminary data.</text>
</comment>
<proteinExistence type="predicted"/>
<name>A0A918WYC0_9ACTN</name>
<accession>A0A918WYC0</accession>
<dbReference type="Proteomes" id="UP000638353">
    <property type="component" value="Unassembled WGS sequence"/>
</dbReference>
<sequence length="94" mass="9568">MAEMPSAEKKEVLMTVRKPSRRIAAALLIAAGVAAFPTVQNDVGWQSGGSGRAAVAGDVGWQTGGSGRVAALDDVGWQSGGSGRAEALDDVGWQ</sequence>
<reference evidence="1" key="1">
    <citation type="journal article" date="2014" name="Int. J. Syst. Evol. Microbiol.">
        <title>Complete genome sequence of Corynebacterium casei LMG S-19264T (=DSM 44701T), isolated from a smear-ripened cheese.</title>
        <authorList>
            <consortium name="US DOE Joint Genome Institute (JGI-PGF)"/>
            <person name="Walter F."/>
            <person name="Albersmeier A."/>
            <person name="Kalinowski J."/>
            <person name="Ruckert C."/>
        </authorList>
    </citation>
    <scope>NUCLEOTIDE SEQUENCE</scope>
    <source>
        <strain evidence="1">JCM 4637</strain>
    </source>
</reference>